<organism evidence="1 2">
    <name type="scientific">Xanthomonas arboricola pv. populi</name>
    <dbReference type="NCBI Taxonomy" id="487823"/>
    <lineage>
        <taxon>Bacteria</taxon>
        <taxon>Pseudomonadati</taxon>
        <taxon>Pseudomonadota</taxon>
        <taxon>Gammaproteobacteria</taxon>
        <taxon>Lysobacterales</taxon>
        <taxon>Lysobacteraceae</taxon>
        <taxon>Xanthomonas</taxon>
    </lineage>
</organism>
<name>A0A2S6Z5F9_9XANT</name>
<evidence type="ECO:0000313" key="2">
    <source>
        <dbReference type="Proteomes" id="UP000238270"/>
    </source>
</evidence>
<dbReference type="Proteomes" id="UP000238270">
    <property type="component" value="Unassembled WGS sequence"/>
</dbReference>
<sequence>MPAITALALFFGADVMARDALTPGYESREVDQRILDQDVALIRSNEDLQKYVRLLPQDSPLRMLSSGARKRFISSLTFSPNGLSSYSYDDLVYELTAYEAYKVLALFGQQASVAVIPGLRQPDEISKAAVSSAKSISSPKYDGTDYRDMKCEAPATCSPATGRICLGTNC</sequence>
<dbReference type="EMBL" id="MIGV01000008">
    <property type="protein sequence ID" value="PPT76588.1"/>
    <property type="molecule type" value="Genomic_DNA"/>
</dbReference>
<reference evidence="1 2" key="1">
    <citation type="submission" date="2016-08" db="EMBL/GenBank/DDBJ databases">
        <title>Evolution of the type three secretion system and type three effector repertoires in Xanthomonas.</title>
        <authorList>
            <person name="Merda D."/>
            <person name="Briand M."/>
            <person name="Bosis E."/>
            <person name="Rousseau C."/>
            <person name="Portier P."/>
            <person name="Jacques M.-A."/>
            <person name="Fischer-Le Saux M."/>
        </authorList>
    </citation>
    <scope>NUCLEOTIDE SEQUENCE [LARGE SCALE GENOMIC DNA]</scope>
    <source>
        <strain evidence="1 2">CFBP 3122</strain>
    </source>
</reference>
<dbReference type="AlphaFoldDB" id="A0A2S6Z5F9"/>
<proteinExistence type="predicted"/>
<gene>
    <name evidence="1" type="ORF">XaplCFBP3122_09330</name>
</gene>
<accession>A0A2S6Z5F9</accession>
<evidence type="ECO:0000313" key="1">
    <source>
        <dbReference type="EMBL" id="PPT76588.1"/>
    </source>
</evidence>
<comment type="caution">
    <text evidence="1">The sequence shown here is derived from an EMBL/GenBank/DDBJ whole genome shotgun (WGS) entry which is preliminary data.</text>
</comment>
<protein>
    <submittedName>
        <fullName evidence="1">Uncharacterized protein</fullName>
    </submittedName>
</protein>